<feature type="compositionally biased region" description="Polar residues" evidence="1">
    <location>
        <begin position="226"/>
        <end position="239"/>
    </location>
</feature>
<feature type="region of interest" description="Disordered" evidence="1">
    <location>
        <begin position="119"/>
        <end position="167"/>
    </location>
</feature>
<dbReference type="AlphaFoldDB" id="A0A0F7VCR6"/>
<keyword evidence="2" id="KW-0812">Transmembrane</keyword>
<feature type="compositionally biased region" description="Polar residues" evidence="1">
    <location>
        <begin position="281"/>
        <end position="295"/>
    </location>
</feature>
<feature type="region of interest" description="Disordered" evidence="1">
    <location>
        <begin position="78"/>
        <end position="97"/>
    </location>
</feature>
<feature type="region of interest" description="Disordered" evidence="1">
    <location>
        <begin position="404"/>
        <end position="484"/>
    </location>
</feature>
<feature type="region of interest" description="Disordered" evidence="1">
    <location>
        <begin position="281"/>
        <end position="332"/>
    </location>
</feature>
<accession>A0A0F7VCR6</accession>
<evidence type="ECO:0008006" key="5">
    <source>
        <dbReference type="Google" id="ProtNLM"/>
    </source>
</evidence>
<evidence type="ECO:0000256" key="1">
    <source>
        <dbReference type="SAM" id="MobiDB-lite"/>
    </source>
</evidence>
<protein>
    <recommendedName>
        <fullName evidence="5">Serine-rich protein</fullName>
    </recommendedName>
</protein>
<feature type="region of interest" description="Disordered" evidence="1">
    <location>
        <begin position="51"/>
        <end position="71"/>
    </location>
</feature>
<feature type="compositionally biased region" description="Low complexity" evidence="1">
    <location>
        <begin position="558"/>
        <end position="580"/>
    </location>
</feature>
<dbReference type="STRING" id="104259.A0A0F7VCR6"/>
<gene>
    <name evidence="3" type="ORF">PMG11_03143</name>
</gene>
<feature type="region of interest" description="Disordered" evidence="1">
    <location>
        <begin position="211"/>
        <end position="261"/>
    </location>
</feature>
<dbReference type="EMBL" id="CDHK01000003">
    <property type="protein sequence ID" value="CEO58416.1"/>
    <property type="molecule type" value="Genomic_DNA"/>
</dbReference>
<feature type="compositionally biased region" description="Acidic residues" evidence="1">
    <location>
        <begin position="158"/>
        <end position="167"/>
    </location>
</feature>
<reference evidence="4" key="1">
    <citation type="journal article" date="2015" name="Genome Announc.">
        <title>Draft genome sequence of the fungus Penicillium brasilianum MG11.</title>
        <authorList>
            <person name="Horn F."/>
            <person name="Linde J."/>
            <person name="Mattern D.J."/>
            <person name="Walther G."/>
            <person name="Guthke R."/>
            <person name="Brakhage A.A."/>
            <person name="Valiante V."/>
        </authorList>
    </citation>
    <scope>NUCLEOTIDE SEQUENCE [LARGE SCALE GENOMIC DNA]</scope>
    <source>
        <strain evidence="4">MG11</strain>
    </source>
</reference>
<dbReference type="OrthoDB" id="4153178at2759"/>
<keyword evidence="4" id="KW-1185">Reference proteome</keyword>
<dbReference type="Proteomes" id="UP000042958">
    <property type="component" value="Unassembled WGS sequence"/>
</dbReference>
<feature type="compositionally biased region" description="Low complexity" evidence="1">
    <location>
        <begin position="301"/>
        <end position="332"/>
    </location>
</feature>
<evidence type="ECO:0000313" key="4">
    <source>
        <dbReference type="Proteomes" id="UP000042958"/>
    </source>
</evidence>
<feature type="region of interest" description="Disordered" evidence="1">
    <location>
        <begin position="1"/>
        <end position="38"/>
    </location>
</feature>
<evidence type="ECO:0000256" key="2">
    <source>
        <dbReference type="SAM" id="Phobius"/>
    </source>
</evidence>
<keyword evidence="2" id="KW-0472">Membrane</keyword>
<feature type="compositionally biased region" description="Low complexity" evidence="1">
    <location>
        <begin position="353"/>
        <end position="363"/>
    </location>
</feature>
<feature type="compositionally biased region" description="Polar residues" evidence="1">
    <location>
        <begin position="119"/>
        <end position="143"/>
    </location>
</feature>
<feature type="compositionally biased region" description="Low complexity" evidence="1">
    <location>
        <begin position="86"/>
        <end position="97"/>
    </location>
</feature>
<keyword evidence="2" id="KW-1133">Transmembrane helix</keyword>
<organism evidence="3 4">
    <name type="scientific">Penicillium brasilianum</name>
    <dbReference type="NCBI Taxonomy" id="104259"/>
    <lineage>
        <taxon>Eukaryota</taxon>
        <taxon>Fungi</taxon>
        <taxon>Dikarya</taxon>
        <taxon>Ascomycota</taxon>
        <taxon>Pezizomycotina</taxon>
        <taxon>Eurotiomycetes</taxon>
        <taxon>Eurotiomycetidae</taxon>
        <taxon>Eurotiales</taxon>
        <taxon>Aspergillaceae</taxon>
        <taxon>Penicillium</taxon>
    </lineage>
</organism>
<name>A0A0F7VCR6_PENBI</name>
<sequence>MPTSKQSTSPPPRRRRALQERSSAHNNERSPNPSIQSLRMVFGEKEDADMYTATPFPTKPEQILLPIPGKGQQGYVSDMGFSYADTPGPSTSTWSSPAFSHAAASSTRDLSIRETWDVSSTVDTVNSPPQMWDDPTSSKSSLPEVSPMTKHEEYTSDGPDEPEYSDDEMIVLPTATPTIKAVISEPPTSPKTVYDEDQSIIGYSSPNIEQIGAPSSPNFEPMGAPSSPNFVTLDNSSVNFLPHGADNSDSDPRSNSLSSWNSRGTAVRHVGVAGPWIHTAGSSERVSTRSPSPFHSSPPLRSVSSFRSVTRRPSASRSRSATSSTRSYRSVSETAAAIDSGIPIQYARIRVPSSSSRAGTSVSSDRDFTPVRDFTPGPASGRWNPHLSRVSSVWSDEDLANLAAAGEPESTPVREMSMSEPSIPDAVALSSKTSNSSIWPITDSDEDERLDSLTNLPPRPGFPQSLSSGSKRSNSNRSLKRPGTASSTVWHILPTWAKIYYRADALGLNSALSIMDVSRPGTSNSSVFNFNLMPTPLNIPRPRSPEPPRSPQQLPKSPFQQNPQQQPQQTPQQPSEQAVQKTTQLSAVSLPQRPGAVRFVQGHTESDPLDPRAHWVPDPEENGQVVGSSRHRTRHSWSPHLYADRRRIPHSTSAWTAPSLDSTNEPVFGRRNIQVYSFCLGFIFPLAWIIASFLPLPPMPKLTPEMVDVNDDDVEMALESQLIALQRRRHDNARWWRNLNRWMISLAVVIIVIIIALAVIGTTTGF</sequence>
<feature type="transmembrane region" description="Helical" evidence="2">
    <location>
        <begin position="675"/>
        <end position="696"/>
    </location>
</feature>
<feature type="region of interest" description="Disordered" evidence="1">
    <location>
        <begin position="533"/>
        <end position="583"/>
    </location>
</feature>
<feature type="compositionally biased region" description="Low complexity" evidence="1">
    <location>
        <begin position="465"/>
        <end position="477"/>
    </location>
</feature>
<evidence type="ECO:0000313" key="3">
    <source>
        <dbReference type="EMBL" id="CEO58416.1"/>
    </source>
</evidence>
<feature type="compositionally biased region" description="Basic and acidic residues" evidence="1">
    <location>
        <begin position="17"/>
        <end position="28"/>
    </location>
</feature>
<proteinExistence type="predicted"/>
<feature type="compositionally biased region" description="Polar residues" evidence="1">
    <location>
        <begin position="430"/>
        <end position="439"/>
    </location>
</feature>
<feature type="region of interest" description="Disordered" evidence="1">
    <location>
        <begin position="352"/>
        <end position="383"/>
    </location>
</feature>
<feature type="transmembrane region" description="Helical" evidence="2">
    <location>
        <begin position="742"/>
        <end position="761"/>
    </location>
</feature>